<evidence type="ECO:0000256" key="7">
    <source>
        <dbReference type="ARBA" id="ARBA00023136"/>
    </source>
</evidence>
<feature type="transmembrane region" description="Helical" evidence="8">
    <location>
        <begin position="334"/>
        <end position="352"/>
    </location>
</feature>
<sequence length="387" mass="41794">MLGALGALTPLAIDIYLPAMPMIADSLGAAAGTIQMTLTAYVTGFAIGQLFYGPISDALGRRPVLMLGLVGFIATSLLCALVNDAQWLVLVRVLQGLSGAAVSVIIMALVRDLYEREDFARTMSFITLVVTLAPLIAPILGGYISVWLGWRAIFWLLMLVAMIIMLVSWWRVPETLAPQNRQPLQFRATLKNYSRLLGSPAPMALVFSGALSFSGMFTFLTAGPFVYINLFGVSVENFGYFFGANIACMMLITSANGKLVKRLGIHAMLRFALTLKIIAGFGLFSAWAFDWGLWGVAPFVTLYIGTISVIGSNSMGIILSDFPNMAGTASSVTGTLRFGTAAAISALVAALPQAAWPMILVMALCSWLAAILYWLSCYLYRYQKQPS</sequence>
<evidence type="ECO:0000256" key="2">
    <source>
        <dbReference type="ARBA" id="ARBA00006236"/>
    </source>
</evidence>
<feature type="transmembrane region" description="Helical" evidence="8">
    <location>
        <begin position="64"/>
        <end position="83"/>
    </location>
</feature>
<dbReference type="GO" id="GO:0042910">
    <property type="term" value="F:xenobiotic transmembrane transporter activity"/>
    <property type="evidence" value="ECO:0007669"/>
    <property type="project" value="InterPro"/>
</dbReference>
<keyword evidence="6 8" id="KW-1133">Transmembrane helix</keyword>
<protein>
    <recommendedName>
        <fullName evidence="8">Bcr/CflA family efflux transporter</fullName>
    </recommendedName>
</protein>
<comment type="caution">
    <text evidence="8">Lacks conserved residue(s) required for the propagation of feature annotation.</text>
</comment>
<dbReference type="PROSITE" id="PS50850">
    <property type="entry name" value="MFS"/>
    <property type="match status" value="1"/>
</dbReference>
<dbReference type="Gene3D" id="1.20.1720.10">
    <property type="entry name" value="Multidrug resistance protein D"/>
    <property type="match status" value="1"/>
</dbReference>
<evidence type="ECO:0000259" key="9">
    <source>
        <dbReference type="PROSITE" id="PS50850"/>
    </source>
</evidence>
<dbReference type="CDD" id="cd17320">
    <property type="entry name" value="MFS_MdfA_MDR_like"/>
    <property type="match status" value="1"/>
</dbReference>
<gene>
    <name evidence="10" type="ORF">GCM10007894_00900</name>
</gene>
<comment type="caution">
    <text evidence="10">The sequence shown here is derived from an EMBL/GenBank/DDBJ whole genome shotgun (WGS) entry which is preliminary data.</text>
</comment>
<comment type="similarity">
    <text evidence="2 8">Belongs to the major facilitator superfamily. Bcr/CmlA family.</text>
</comment>
<evidence type="ECO:0000313" key="10">
    <source>
        <dbReference type="EMBL" id="GLS82113.1"/>
    </source>
</evidence>
<dbReference type="InterPro" id="IPR036259">
    <property type="entry name" value="MFS_trans_sf"/>
</dbReference>
<dbReference type="GO" id="GO:0015385">
    <property type="term" value="F:sodium:proton antiporter activity"/>
    <property type="evidence" value="ECO:0007669"/>
    <property type="project" value="TreeGrafter"/>
</dbReference>
<feature type="transmembrane region" description="Helical" evidence="8">
    <location>
        <begin position="301"/>
        <end position="322"/>
    </location>
</feature>
<dbReference type="PANTHER" id="PTHR23502">
    <property type="entry name" value="MAJOR FACILITATOR SUPERFAMILY"/>
    <property type="match status" value="1"/>
</dbReference>
<keyword evidence="3 8" id="KW-0813">Transport</keyword>
<feature type="transmembrane region" description="Helical" evidence="8">
    <location>
        <begin position="238"/>
        <end position="255"/>
    </location>
</feature>
<feature type="domain" description="Major facilitator superfamily (MFS) profile" evidence="9">
    <location>
        <begin position="1"/>
        <end position="381"/>
    </location>
</feature>
<evidence type="ECO:0000313" key="11">
    <source>
        <dbReference type="Proteomes" id="UP001157439"/>
    </source>
</evidence>
<dbReference type="NCBIfam" id="TIGR00710">
    <property type="entry name" value="efflux_Bcr_CflA"/>
    <property type="match status" value="1"/>
</dbReference>
<keyword evidence="4" id="KW-1003">Cell membrane</keyword>
<evidence type="ECO:0000256" key="6">
    <source>
        <dbReference type="ARBA" id="ARBA00022989"/>
    </source>
</evidence>
<accession>A0AA37WVA0</accession>
<dbReference type="PANTHER" id="PTHR23502:SF132">
    <property type="entry name" value="POLYAMINE TRANSPORTER 2-RELATED"/>
    <property type="match status" value="1"/>
</dbReference>
<feature type="transmembrane region" description="Helical" evidence="8">
    <location>
        <begin position="204"/>
        <end position="226"/>
    </location>
</feature>
<feature type="transmembrane region" description="Helical" evidence="8">
    <location>
        <begin position="122"/>
        <end position="146"/>
    </location>
</feature>
<evidence type="ECO:0000256" key="4">
    <source>
        <dbReference type="ARBA" id="ARBA00022475"/>
    </source>
</evidence>
<dbReference type="InterPro" id="IPR020846">
    <property type="entry name" value="MFS_dom"/>
</dbReference>
<dbReference type="AlphaFoldDB" id="A0AA37WVA0"/>
<evidence type="ECO:0000256" key="5">
    <source>
        <dbReference type="ARBA" id="ARBA00022692"/>
    </source>
</evidence>
<name>A0AA37WVA0_9GAMM</name>
<dbReference type="GO" id="GO:1990961">
    <property type="term" value="P:xenobiotic detoxification by transmembrane export across the plasma membrane"/>
    <property type="evidence" value="ECO:0007669"/>
    <property type="project" value="InterPro"/>
</dbReference>
<dbReference type="SUPFAM" id="SSF103473">
    <property type="entry name" value="MFS general substrate transporter"/>
    <property type="match status" value="1"/>
</dbReference>
<dbReference type="InterPro" id="IPR004812">
    <property type="entry name" value="Efflux_drug-R_Bcr/CmlA"/>
</dbReference>
<feature type="transmembrane region" description="Helical" evidence="8">
    <location>
        <begin position="27"/>
        <end position="52"/>
    </location>
</feature>
<evidence type="ECO:0000256" key="1">
    <source>
        <dbReference type="ARBA" id="ARBA00004651"/>
    </source>
</evidence>
<feature type="transmembrane region" description="Helical" evidence="8">
    <location>
        <begin position="358"/>
        <end position="380"/>
    </location>
</feature>
<evidence type="ECO:0000256" key="8">
    <source>
        <dbReference type="RuleBase" id="RU365088"/>
    </source>
</evidence>
<dbReference type="NCBIfam" id="NF008314">
    <property type="entry name" value="PRK11102.1"/>
    <property type="match status" value="1"/>
</dbReference>
<feature type="transmembrane region" description="Helical" evidence="8">
    <location>
        <begin position="267"/>
        <end position="289"/>
    </location>
</feature>
<dbReference type="InterPro" id="IPR011701">
    <property type="entry name" value="MFS"/>
</dbReference>
<dbReference type="GO" id="GO:0005886">
    <property type="term" value="C:plasma membrane"/>
    <property type="evidence" value="ECO:0007669"/>
    <property type="project" value="UniProtKB-SubCell"/>
</dbReference>
<organism evidence="10 11">
    <name type="scientific">Paraferrimonas haliotis</name>
    <dbReference type="NCBI Taxonomy" id="2013866"/>
    <lineage>
        <taxon>Bacteria</taxon>
        <taxon>Pseudomonadati</taxon>
        <taxon>Pseudomonadota</taxon>
        <taxon>Gammaproteobacteria</taxon>
        <taxon>Alteromonadales</taxon>
        <taxon>Ferrimonadaceae</taxon>
        <taxon>Paraferrimonas</taxon>
    </lineage>
</organism>
<dbReference type="Proteomes" id="UP001157439">
    <property type="component" value="Unassembled WGS sequence"/>
</dbReference>
<dbReference type="Pfam" id="PF07690">
    <property type="entry name" value="MFS_1"/>
    <property type="match status" value="1"/>
</dbReference>
<keyword evidence="5 8" id="KW-0812">Transmembrane</keyword>
<keyword evidence="11" id="KW-1185">Reference proteome</keyword>
<feature type="transmembrane region" description="Helical" evidence="8">
    <location>
        <begin position="152"/>
        <end position="172"/>
    </location>
</feature>
<proteinExistence type="inferred from homology"/>
<keyword evidence="8" id="KW-0997">Cell inner membrane</keyword>
<evidence type="ECO:0000256" key="3">
    <source>
        <dbReference type="ARBA" id="ARBA00022448"/>
    </source>
</evidence>
<reference evidence="10 11" key="1">
    <citation type="journal article" date="2014" name="Int. J. Syst. Evol. Microbiol.">
        <title>Complete genome sequence of Corynebacterium casei LMG S-19264T (=DSM 44701T), isolated from a smear-ripened cheese.</title>
        <authorList>
            <consortium name="US DOE Joint Genome Institute (JGI-PGF)"/>
            <person name="Walter F."/>
            <person name="Albersmeier A."/>
            <person name="Kalinowski J."/>
            <person name="Ruckert C."/>
        </authorList>
    </citation>
    <scope>NUCLEOTIDE SEQUENCE [LARGE SCALE GENOMIC DNA]</scope>
    <source>
        <strain evidence="10 11">NBRC 112785</strain>
    </source>
</reference>
<keyword evidence="7 8" id="KW-0472">Membrane</keyword>
<dbReference type="EMBL" id="BSPO01000001">
    <property type="protein sequence ID" value="GLS82113.1"/>
    <property type="molecule type" value="Genomic_DNA"/>
</dbReference>
<comment type="subcellular location">
    <subcellularLocation>
        <location evidence="8">Cell inner membrane</location>
        <topology evidence="8">Multi-pass membrane protein</topology>
    </subcellularLocation>
    <subcellularLocation>
        <location evidence="1">Cell membrane</location>
        <topology evidence="1">Multi-pass membrane protein</topology>
    </subcellularLocation>
</comment>
<feature type="transmembrane region" description="Helical" evidence="8">
    <location>
        <begin position="89"/>
        <end position="110"/>
    </location>
</feature>